<reference evidence="1 2" key="1">
    <citation type="journal article" date="2014" name="Genome Biol. Evol.">
        <title>The genome of the myxosporean Thelohanellus kitauei shows adaptations to nutrient acquisition within its fish host.</title>
        <authorList>
            <person name="Yang Y."/>
            <person name="Xiong J."/>
            <person name="Zhou Z."/>
            <person name="Huo F."/>
            <person name="Miao W."/>
            <person name="Ran C."/>
            <person name="Liu Y."/>
            <person name="Zhang J."/>
            <person name="Feng J."/>
            <person name="Wang M."/>
            <person name="Wang M."/>
            <person name="Wang L."/>
            <person name="Yao B."/>
        </authorList>
    </citation>
    <scope>NUCLEOTIDE SEQUENCE [LARGE SCALE GENOMIC DNA]</scope>
    <source>
        <strain evidence="1">Wuqing</strain>
    </source>
</reference>
<organism evidence="1 2">
    <name type="scientific">Thelohanellus kitauei</name>
    <name type="common">Myxosporean</name>
    <dbReference type="NCBI Taxonomy" id="669202"/>
    <lineage>
        <taxon>Eukaryota</taxon>
        <taxon>Metazoa</taxon>
        <taxon>Cnidaria</taxon>
        <taxon>Myxozoa</taxon>
        <taxon>Myxosporea</taxon>
        <taxon>Bivalvulida</taxon>
        <taxon>Platysporina</taxon>
        <taxon>Myxobolidae</taxon>
        <taxon>Thelohanellus</taxon>
    </lineage>
</organism>
<comment type="caution">
    <text evidence="1">The sequence shown here is derived from an EMBL/GenBank/DDBJ whole genome shotgun (WGS) entry which is preliminary data.</text>
</comment>
<gene>
    <name evidence="1" type="ORF">RF11_01576</name>
</gene>
<dbReference type="EMBL" id="JWZT01005385">
    <property type="protein sequence ID" value="KII61042.1"/>
    <property type="molecule type" value="Genomic_DNA"/>
</dbReference>
<dbReference type="AlphaFoldDB" id="A0A0C2IW11"/>
<dbReference type="Proteomes" id="UP000031668">
    <property type="component" value="Unassembled WGS sequence"/>
</dbReference>
<sequence length="375" mass="44371">MIVFRSEFENTYLFHIFELTLHIVFVRIIHGFVHEVFSPVYLETTFEILDQILSWRFDVTRDYFKYICFQESQVDFEPPASWSESIARFNLCTLVFYLLQSFSSSPQLCPIVRSVLLQYSSIRFRDIDYDYIDLHMSNFLINFSRVVPAACHIGDSSVLWCLCSVIRKFVETPIKITWGEKYTTKLLKIILENGDVFIHLINTISKELKGCCDDIYIDSANEFFSFVLKLRDFMTKYNVFMFNESKIFFQNLKQIGADLLEQDLIQPLGHLEVSSPKTRSIIDKFNSSDEDEHTFWMDDSAYIMIPELSLFIADKLVAHLKLVVNGFDGEKQLPDSHMFYNLNRLLNRRYIELLHVLWCELPPRHLFNFRNNELY</sequence>
<dbReference type="OrthoDB" id="10643626at2759"/>
<accession>A0A0C2IW11</accession>
<proteinExistence type="predicted"/>
<protein>
    <submittedName>
        <fullName evidence="1">Uncharacterized protein</fullName>
    </submittedName>
</protein>
<keyword evidence="2" id="KW-1185">Reference proteome</keyword>
<name>A0A0C2IW11_THEKT</name>
<evidence type="ECO:0000313" key="1">
    <source>
        <dbReference type="EMBL" id="KII61042.1"/>
    </source>
</evidence>
<evidence type="ECO:0000313" key="2">
    <source>
        <dbReference type="Proteomes" id="UP000031668"/>
    </source>
</evidence>